<feature type="domain" description="Metallo-beta-lactamase" evidence="1">
    <location>
        <begin position="66"/>
        <end position="230"/>
    </location>
</feature>
<dbReference type="InterPro" id="IPR001279">
    <property type="entry name" value="Metallo-B-lactamas"/>
</dbReference>
<accession>A0A9X2FH50</accession>
<dbReference type="AlphaFoldDB" id="A0A9X2FH50"/>
<dbReference type="Proteomes" id="UP001139006">
    <property type="component" value="Unassembled WGS sequence"/>
</dbReference>
<evidence type="ECO:0000313" key="3">
    <source>
        <dbReference type="Proteomes" id="UP001139006"/>
    </source>
</evidence>
<protein>
    <submittedName>
        <fullName evidence="2">MBL fold metallo-hydrolase</fullName>
    </submittedName>
</protein>
<evidence type="ECO:0000259" key="1">
    <source>
        <dbReference type="Pfam" id="PF12706"/>
    </source>
</evidence>
<organism evidence="2 3">
    <name type="scientific">Ligilactobacillus ubinensis</name>
    <dbReference type="NCBI Taxonomy" id="2876789"/>
    <lineage>
        <taxon>Bacteria</taxon>
        <taxon>Bacillati</taxon>
        <taxon>Bacillota</taxon>
        <taxon>Bacilli</taxon>
        <taxon>Lactobacillales</taxon>
        <taxon>Lactobacillaceae</taxon>
        <taxon>Ligilactobacillus</taxon>
    </lineage>
</organism>
<dbReference type="SUPFAM" id="SSF56281">
    <property type="entry name" value="Metallo-hydrolase/oxidoreductase"/>
    <property type="match status" value="1"/>
</dbReference>
<dbReference type="PANTHER" id="PTHR42663:SF6">
    <property type="entry name" value="HYDROLASE C777.06C-RELATED"/>
    <property type="match status" value="1"/>
</dbReference>
<dbReference type="RefSeq" id="WP_253358455.1">
    <property type="nucleotide sequence ID" value="NZ_JAIULA010000001.1"/>
</dbReference>
<comment type="caution">
    <text evidence="2">The sequence shown here is derived from an EMBL/GenBank/DDBJ whole genome shotgun (WGS) entry which is preliminary data.</text>
</comment>
<sequence>MKIKYLGTGAAERVPAIFCKCAVCQNAWEKQGKEMRTQTQVLINDGDLMIDFPGDSYHHMMKYNLSFNDIDSLLLTHWHSDHLYAEDLAYRMSDYAQKLTNKLDVYGNEAVKDFFDRAFILEQATDNERIQYHKRASYEKFQIKDYQIYSLPAQHGHFEEDCFIYVIQHEGKTLLYMHDTGYPTEEMFNYLKFNEFKFDLVSMDCTSQKMNAGKSHMNIEQNLQLMNQLKKLGLIKRETLFVANHFSHNGGATYKEIKEVFDKYNVIVSYDGMELEF</sequence>
<reference evidence="2 3" key="1">
    <citation type="journal article" date="2023" name="Int. J. Syst. Evol. Microbiol.">
        <title>Ligilactobacillus ubinensis sp. nov., a novel species isolated from the wild ferment of a durian fruit (Durio zibethinus).</title>
        <authorList>
            <person name="Heng Y.C."/>
            <person name="Menon N."/>
            <person name="Chen B."/>
            <person name="Loo B.Z.L."/>
            <person name="Wong G.W.J."/>
            <person name="Lim A.C.H."/>
            <person name="Silvaraju S."/>
            <person name="Kittelmann S."/>
        </authorList>
    </citation>
    <scope>NUCLEOTIDE SEQUENCE [LARGE SCALE GENOMIC DNA]</scope>
    <source>
        <strain evidence="2 3">WILCCON 0076</strain>
    </source>
</reference>
<proteinExistence type="predicted"/>
<dbReference type="EMBL" id="JAIULA010000001">
    <property type="protein sequence ID" value="MCP0885775.1"/>
    <property type="molecule type" value="Genomic_DNA"/>
</dbReference>
<keyword evidence="3" id="KW-1185">Reference proteome</keyword>
<dbReference type="InterPro" id="IPR036866">
    <property type="entry name" value="RibonucZ/Hydroxyglut_hydro"/>
</dbReference>
<dbReference type="Gene3D" id="3.60.15.10">
    <property type="entry name" value="Ribonuclease Z/Hydroxyacylglutathione hydrolase-like"/>
    <property type="match status" value="1"/>
</dbReference>
<evidence type="ECO:0000313" key="2">
    <source>
        <dbReference type="EMBL" id="MCP0885775.1"/>
    </source>
</evidence>
<dbReference type="Pfam" id="PF12706">
    <property type="entry name" value="Lactamase_B_2"/>
    <property type="match status" value="1"/>
</dbReference>
<gene>
    <name evidence="2" type="ORF">LB941_00320</name>
</gene>
<name>A0A9X2FH50_9LACO</name>
<dbReference type="PANTHER" id="PTHR42663">
    <property type="entry name" value="HYDROLASE C777.06C-RELATED-RELATED"/>
    <property type="match status" value="1"/>
</dbReference>